<accession>A0A173SAW9</accession>
<keyword evidence="3" id="KW-0804">Transcription</keyword>
<proteinExistence type="predicted"/>
<dbReference type="GO" id="GO:0003677">
    <property type="term" value="F:DNA binding"/>
    <property type="evidence" value="ECO:0007669"/>
    <property type="project" value="UniProtKB-KW"/>
</dbReference>
<dbReference type="InterPro" id="IPR036388">
    <property type="entry name" value="WH-like_DNA-bd_sf"/>
</dbReference>
<sequence length="155" mass="17782">MEEKQEKLISDVIDMLFEAKKTIDYLPILPAKIRKSHLQVLQMVSKVHQVKGEVKVTDISKGLKITSPNITKLLNELEQLNMVQKKHSSIDRRVVLIELTKHGEETLNRCVKNYHTRLLAVIEGIGYENCELAVETIQKLSIEMKKISEGYEKGE</sequence>
<keyword evidence="2" id="KW-0238">DNA-binding</keyword>
<dbReference type="RefSeq" id="WP_006784851.1">
    <property type="nucleotide sequence ID" value="NZ_CABJBH010000006.1"/>
</dbReference>
<dbReference type="InterPro" id="IPR055166">
    <property type="entry name" value="Transc_reg_Sar_Rot_HTH"/>
</dbReference>
<dbReference type="GO" id="GO:0003700">
    <property type="term" value="F:DNA-binding transcription factor activity"/>
    <property type="evidence" value="ECO:0007669"/>
    <property type="project" value="InterPro"/>
</dbReference>
<keyword evidence="1" id="KW-0805">Transcription regulation</keyword>
<dbReference type="SMART" id="SM00347">
    <property type="entry name" value="HTH_MARR"/>
    <property type="match status" value="1"/>
</dbReference>
<evidence type="ECO:0000313" key="5">
    <source>
        <dbReference type="Proteomes" id="UP000487649"/>
    </source>
</evidence>
<dbReference type="EMBL" id="WMQE01000002">
    <property type="protein sequence ID" value="MTK20090.1"/>
    <property type="molecule type" value="Genomic_DNA"/>
</dbReference>
<dbReference type="PANTHER" id="PTHR33164">
    <property type="entry name" value="TRANSCRIPTIONAL REGULATOR, MARR FAMILY"/>
    <property type="match status" value="1"/>
</dbReference>
<dbReference type="Pfam" id="PF22381">
    <property type="entry name" value="Staph_reg_Sar_Rot"/>
    <property type="match status" value="1"/>
</dbReference>
<dbReference type="PANTHER" id="PTHR33164:SF43">
    <property type="entry name" value="HTH-TYPE TRANSCRIPTIONAL REPRESSOR YETL"/>
    <property type="match status" value="1"/>
</dbReference>
<dbReference type="InterPro" id="IPR036390">
    <property type="entry name" value="WH_DNA-bd_sf"/>
</dbReference>
<dbReference type="InterPro" id="IPR000835">
    <property type="entry name" value="HTH_MarR-typ"/>
</dbReference>
<evidence type="ECO:0000256" key="1">
    <source>
        <dbReference type="ARBA" id="ARBA00023015"/>
    </source>
</evidence>
<dbReference type="Proteomes" id="UP000487649">
    <property type="component" value="Unassembled WGS sequence"/>
</dbReference>
<dbReference type="SUPFAM" id="SSF46785">
    <property type="entry name" value="Winged helix' DNA-binding domain"/>
    <property type="match status" value="1"/>
</dbReference>
<dbReference type="InterPro" id="IPR039422">
    <property type="entry name" value="MarR/SlyA-like"/>
</dbReference>
<dbReference type="PRINTS" id="PR00598">
    <property type="entry name" value="HTHMARR"/>
</dbReference>
<evidence type="ECO:0000256" key="3">
    <source>
        <dbReference type="ARBA" id="ARBA00023163"/>
    </source>
</evidence>
<gene>
    <name evidence="4" type="ORF">GMA92_01390</name>
</gene>
<name>A0A173SAW9_9FIRM</name>
<protein>
    <submittedName>
        <fullName evidence="4">MarR family transcriptional regulator</fullName>
    </submittedName>
</protein>
<dbReference type="PROSITE" id="PS50995">
    <property type="entry name" value="HTH_MARR_2"/>
    <property type="match status" value="1"/>
</dbReference>
<dbReference type="OrthoDB" id="163346at2"/>
<dbReference type="Gene3D" id="1.10.10.10">
    <property type="entry name" value="Winged helix-like DNA-binding domain superfamily/Winged helix DNA-binding domain"/>
    <property type="match status" value="1"/>
</dbReference>
<dbReference type="AlphaFoldDB" id="A0A173SAW9"/>
<dbReference type="GO" id="GO:0006950">
    <property type="term" value="P:response to stress"/>
    <property type="evidence" value="ECO:0007669"/>
    <property type="project" value="TreeGrafter"/>
</dbReference>
<dbReference type="GeneID" id="60058705"/>
<comment type="caution">
    <text evidence="4">The sequence shown here is derived from an EMBL/GenBank/DDBJ whole genome shotgun (WGS) entry which is preliminary data.</text>
</comment>
<evidence type="ECO:0000313" key="4">
    <source>
        <dbReference type="EMBL" id="MTK20090.1"/>
    </source>
</evidence>
<evidence type="ECO:0000256" key="2">
    <source>
        <dbReference type="ARBA" id="ARBA00023125"/>
    </source>
</evidence>
<organism evidence="4 5">
    <name type="scientific">Turicibacter sanguinis</name>
    <dbReference type="NCBI Taxonomy" id="154288"/>
    <lineage>
        <taxon>Bacteria</taxon>
        <taxon>Bacillati</taxon>
        <taxon>Bacillota</taxon>
        <taxon>Erysipelotrichia</taxon>
        <taxon>Erysipelotrichales</taxon>
        <taxon>Turicibacteraceae</taxon>
        <taxon>Turicibacter</taxon>
    </lineage>
</organism>
<reference evidence="4 5" key="1">
    <citation type="journal article" date="2019" name="Nat. Med.">
        <title>A library of human gut bacterial isolates paired with longitudinal multiomics data enables mechanistic microbiome research.</title>
        <authorList>
            <person name="Poyet M."/>
            <person name="Groussin M."/>
            <person name="Gibbons S.M."/>
            <person name="Avila-Pacheco J."/>
            <person name="Jiang X."/>
            <person name="Kearney S.M."/>
            <person name="Perrotta A.R."/>
            <person name="Berdy B."/>
            <person name="Zhao S."/>
            <person name="Lieberman T.D."/>
            <person name="Swanson P.K."/>
            <person name="Smith M."/>
            <person name="Roesemann S."/>
            <person name="Alexander J.E."/>
            <person name="Rich S.A."/>
            <person name="Livny J."/>
            <person name="Vlamakis H."/>
            <person name="Clish C."/>
            <person name="Bullock K."/>
            <person name="Deik A."/>
            <person name="Scott J."/>
            <person name="Pierce K.A."/>
            <person name="Xavier R.J."/>
            <person name="Alm E.J."/>
        </authorList>
    </citation>
    <scope>NUCLEOTIDE SEQUENCE [LARGE SCALE GENOMIC DNA]</scope>
    <source>
        <strain evidence="4 5">BIOML-A198</strain>
    </source>
</reference>